<keyword evidence="2" id="KW-1185">Reference proteome</keyword>
<protein>
    <submittedName>
        <fullName evidence="1">Uncharacterized protein</fullName>
    </submittedName>
</protein>
<evidence type="ECO:0000313" key="2">
    <source>
        <dbReference type="Proteomes" id="UP001215598"/>
    </source>
</evidence>
<gene>
    <name evidence="1" type="ORF">B0H16DRAFT_1512914</name>
</gene>
<sequence length="267" mass="29804">MSAQPILPPELEREVFEATALMYRHTIPALIRVARRVHVWIEPFLYRVLRAERNAQAMIDILLRKSPTFCHLAVRHLAVLDGSQSFSTDAVQLLTLCKGVTNLALGDYFMADPTLVPLLAEMALLRLAVSVTDLGCDLAHPLFSSVTHLTLFDRPEGLIPLCAQLPGLASLTHLCLFFDLPEGVVVSVLTRSPRLQLFLMLSSEGSDLQPRPPHTDDIRFVAGTYTNAYWDGWIDGANGLPDYWTRGDDLIAQKQNGEIEAARYRLE</sequence>
<reference evidence="1" key="1">
    <citation type="submission" date="2023-03" db="EMBL/GenBank/DDBJ databases">
        <title>Massive genome expansion in bonnet fungi (Mycena s.s.) driven by repeated elements and novel gene families across ecological guilds.</title>
        <authorList>
            <consortium name="Lawrence Berkeley National Laboratory"/>
            <person name="Harder C.B."/>
            <person name="Miyauchi S."/>
            <person name="Viragh M."/>
            <person name="Kuo A."/>
            <person name="Thoen E."/>
            <person name="Andreopoulos B."/>
            <person name="Lu D."/>
            <person name="Skrede I."/>
            <person name="Drula E."/>
            <person name="Henrissat B."/>
            <person name="Morin E."/>
            <person name="Kohler A."/>
            <person name="Barry K."/>
            <person name="LaButti K."/>
            <person name="Morin E."/>
            <person name="Salamov A."/>
            <person name="Lipzen A."/>
            <person name="Mereny Z."/>
            <person name="Hegedus B."/>
            <person name="Baldrian P."/>
            <person name="Stursova M."/>
            <person name="Weitz H."/>
            <person name="Taylor A."/>
            <person name="Grigoriev I.V."/>
            <person name="Nagy L.G."/>
            <person name="Martin F."/>
            <person name="Kauserud H."/>
        </authorList>
    </citation>
    <scope>NUCLEOTIDE SEQUENCE</scope>
    <source>
        <strain evidence="1">CBHHK182m</strain>
    </source>
</reference>
<dbReference type="EMBL" id="JARKIB010000014">
    <property type="protein sequence ID" value="KAJ7772267.1"/>
    <property type="molecule type" value="Genomic_DNA"/>
</dbReference>
<evidence type="ECO:0000313" key="1">
    <source>
        <dbReference type="EMBL" id="KAJ7772267.1"/>
    </source>
</evidence>
<proteinExistence type="predicted"/>
<accession>A0AAD7NRK9</accession>
<organism evidence="1 2">
    <name type="scientific">Mycena metata</name>
    <dbReference type="NCBI Taxonomy" id="1033252"/>
    <lineage>
        <taxon>Eukaryota</taxon>
        <taxon>Fungi</taxon>
        <taxon>Dikarya</taxon>
        <taxon>Basidiomycota</taxon>
        <taxon>Agaricomycotina</taxon>
        <taxon>Agaricomycetes</taxon>
        <taxon>Agaricomycetidae</taxon>
        <taxon>Agaricales</taxon>
        <taxon>Marasmiineae</taxon>
        <taxon>Mycenaceae</taxon>
        <taxon>Mycena</taxon>
    </lineage>
</organism>
<dbReference type="Proteomes" id="UP001215598">
    <property type="component" value="Unassembled WGS sequence"/>
</dbReference>
<comment type="caution">
    <text evidence="1">The sequence shown here is derived from an EMBL/GenBank/DDBJ whole genome shotgun (WGS) entry which is preliminary data.</text>
</comment>
<dbReference type="AlphaFoldDB" id="A0AAD7NRK9"/>
<name>A0AAD7NRK9_9AGAR</name>